<evidence type="ECO:0000313" key="3">
    <source>
        <dbReference type="Proteomes" id="UP000256485"/>
    </source>
</evidence>
<reference evidence="2 3" key="1">
    <citation type="submission" date="2018-08" db="EMBL/GenBank/DDBJ databases">
        <title>Sequencing the genomes of 1000 actinobacteria strains.</title>
        <authorList>
            <person name="Klenk H.-P."/>
        </authorList>
    </citation>
    <scope>NUCLEOTIDE SEQUENCE [LARGE SCALE GENOMIC DNA]</scope>
    <source>
        <strain evidence="2 3">DSM 22891</strain>
    </source>
</reference>
<name>A0A3D9V4E6_THECX</name>
<dbReference type="RefSeq" id="WP_115849992.1">
    <property type="nucleotide sequence ID" value="NZ_QTUC01000001.1"/>
</dbReference>
<dbReference type="SUPFAM" id="SSF55486">
    <property type="entry name" value="Metalloproteases ('zincins'), catalytic domain"/>
    <property type="match status" value="1"/>
</dbReference>
<proteinExistence type="predicted"/>
<feature type="region of interest" description="Disordered" evidence="1">
    <location>
        <begin position="480"/>
        <end position="502"/>
    </location>
</feature>
<dbReference type="Gene3D" id="3.40.390.10">
    <property type="entry name" value="Collagenase (Catalytic Domain)"/>
    <property type="match status" value="1"/>
</dbReference>
<sequence>MAVVCTQIKEWVEEKVSKPIEEWEERQEKKCKDYPWYDPRGWVCWFVTVLVKVVRWVVVTVGKWVIRTVCTIVGAVLTAIRDVLVGIGDIIAGIVTLDWRRIVDGLIRIVIAVVLGAIRLGRMILGDTIGFIIDEIDTWRLRRYVRGLLEEKYSGDTLAQIKEAIGLDHGTFGLRLHATAYRTVLDSETPSPRDPAVANLVALHRSGSINLRELCGYEFTEGFWNRKRYKTVKKDVVVGGGGGGEFDNPISEDELDLYLRSGGTEGPRFIVLPMRDSALTTKVDTAREKGRELGLILTFERATKPVTKAQHIVHPGFDTGTANSSLTSFLIEVIGRTNKTNDDAAAQAELCHPVAVGVFRYTDSLRGLANNLRQSSCRLAGKDTSGVTFIDNTPDEVWKYVMIHELGHYFGLCHTDGLDRIMFSSRESTWWRGWLLPRLLLHIFVKGEPSFTLSEAKAAWSYIVANVNPECLGARPVGGPTVRTPAGVPAQTRHTGGDAGQS</sequence>
<keyword evidence="3" id="KW-1185">Reference proteome</keyword>
<dbReference type="InterPro" id="IPR024079">
    <property type="entry name" value="MetalloPept_cat_dom_sf"/>
</dbReference>
<dbReference type="OrthoDB" id="4297752at2"/>
<evidence type="ECO:0000256" key="1">
    <source>
        <dbReference type="SAM" id="MobiDB-lite"/>
    </source>
</evidence>
<dbReference type="AlphaFoldDB" id="A0A3D9V4E6"/>
<evidence type="ECO:0000313" key="2">
    <source>
        <dbReference type="EMBL" id="REF36339.1"/>
    </source>
</evidence>
<protein>
    <submittedName>
        <fullName evidence="2">Uncharacterized protein</fullName>
    </submittedName>
</protein>
<comment type="caution">
    <text evidence="2">The sequence shown here is derived from an EMBL/GenBank/DDBJ whole genome shotgun (WGS) entry which is preliminary data.</text>
</comment>
<dbReference type="GO" id="GO:0008237">
    <property type="term" value="F:metallopeptidase activity"/>
    <property type="evidence" value="ECO:0007669"/>
    <property type="project" value="InterPro"/>
</dbReference>
<organism evidence="2 3">
    <name type="scientific">Thermasporomyces composti</name>
    <dbReference type="NCBI Taxonomy" id="696763"/>
    <lineage>
        <taxon>Bacteria</taxon>
        <taxon>Bacillati</taxon>
        <taxon>Actinomycetota</taxon>
        <taxon>Actinomycetes</taxon>
        <taxon>Propionibacteriales</taxon>
        <taxon>Nocardioidaceae</taxon>
        <taxon>Thermasporomyces</taxon>
    </lineage>
</organism>
<dbReference type="Proteomes" id="UP000256485">
    <property type="component" value="Unassembled WGS sequence"/>
</dbReference>
<gene>
    <name evidence="2" type="ORF">DFJ64_1746</name>
</gene>
<dbReference type="EMBL" id="QTUC01000001">
    <property type="protein sequence ID" value="REF36339.1"/>
    <property type="molecule type" value="Genomic_DNA"/>
</dbReference>
<accession>A0A3D9V4E6</accession>